<dbReference type="InterPro" id="IPR046497">
    <property type="entry name" value="DUF6590"/>
</dbReference>
<evidence type="ECO:0000313" key="2">
    <source>
        <dbReference type="EMBL" id="KAE8138588.1"/>
    </source>
</evidence>
<dbReference type="RefSeq" id="XP_031914651.1">
    <property type="nucleotide sequence ID" value="XM_032061951.1"/>
</dbReference>
<dbReference type="Proteomes" id="UP000325672">
    <property type="component" value="Unassembled WGS sequence"/>
</dbReference>
<dbReference type="PANTHER" id="PTHR38886">
    <property type="entry name" value="SESA DOMAIN-CONTAINING PROTEIN"/>
    <property type="match status" value="1"/>
</dbReference>
<dbReference type="PANTHER" id="PTHR38886:SF1">
    <property type="entry name" value="NACHT-NTPASE AND P-LOOP NTPASES N-TERMINAL DOMAIN-CONTAINING PROTEIN"/>
    <property type="match status" value="1"/>
</dbReference>
<name>A0A5N6SV81_ASPPS</name>
<dbReference type="Pfam" id="PF20233">
    <property type="entry name" value="DUF6590"/>
    <property type="match status" value="1"/>
</dbReference>
<evidence type="ECO:0000259" key="1">
    <source>
        <dbReference type="Pfam" id="PF20233"/>
    </source>
</evidence>
<sequence length="515" mass="58281">MSFGFSVGDFLAGAQLAHKLCQSLSYAKGASKEFQDLTRELFTTHRVLLQVEQLRACNQLTQSTLNAILFLAAGINEAMEEFMMGWDHYRDSLQRGGSGNRIKDIFRKGKWSISMDSEVDKLRNALRTNMLSLSVLVQLACYFNTGYDPQTSASLDTSRPGEAFTSEFPEIKTDATITGPMTVYSSATFHRVPKPSKFFRPGQVFSTVILAKLDLESRVYRGRDWQRLPLLSSTELRERQKIRDSNREVKLAQLLKLPLDEMFQYGTCLPNGKVMCGLCSQEVWKEEWLGRHFPERHNETFQKLSTPATIPNRSKWTTLDDVDSDRPILSDTRIESYKRGFFMQLPASYDVDPWLGAILIRRFVVVRQGKRSCLCLGIHTNAGKGCGDQPDQELFAIFHSSKEIPPPLTGETGMRLQPIRMKAEHPSTALPSSARICFGRVYEVFHDVNLKSLGLIHDVSMENLQLQFSSHCPKASENDNQEEAVTDFTVSPADINVVKDIREDINTVFRPEDGI</sequence>
<dbReference type="AlphaFoldDB" id="A0A5N6SV81"/>
<evidence type="ECO:0000313" key="3">
    <source>
        <dbReference type="Proteomes" id="UP000325672"/>
    </source>
</evidence>
<accession>A0A5N6SV81</accession>
<gene>
    <name evidence="2" type="ORF">BDV38DRAFT_292185</name>
</gene>
<protein>
    <recommendedName>
        <fullName evidence="1">DUF6590 domain-containing protein</fullName>
    </recommendedName>
</protein>
<dbReference type="GeneID" id="43646161"/>
<dbReference type="EMBL" id="ML743570">
    <property type="protein sequence ID" value="KAE8138588.1"/>
    <property type="molecule type" value="Genomic_DNA"/>
</dbReference>
<dbReference type="OrthoDB" id="4491715at2759"/>
<organism evidence="2 3">
    <name type="scientific">Aspergillus pseudotamarii</name>
    <dbReference type="NCBI Taxonomy" id="132259"/>
    <lineage>
        <taxon>Eukaryota</taxon>
        <taxon>Fungi</taxon>
        <taxon>Dikarya</taxon>
        <taxon>Ascomycota</taxon>
        <taxon>Pezizomycotina</taxon>
        <taxon>Eurotiomycetes</taxon>
        <taxon>Eurotiomycetidae</taxon>
        <taxon>Eurotiales</taxon>
        <taxon>Aspergillaceae</taxon>
        <taxon>Aspergillus</taxon>
        <taxon>Aspergillus subgen. Circumdati</taxon>
    </lineage>
</organism>
<keyword evidence="3" id="KW-1185">Reference proteome</keyword>
<reference evidence="2 3" key="1">
    <citation type="submission" date="2019-04" db="EMBL/GenBank/DDBJ databases">
        <title>Friends and foes A comparative genomics study of 23 Aspergillus species from section Flavi.</title>
        <authorList>
            <consortium name="DOE Joint Genome Institute"/>
            <person name="Kjaerbolling I."/>
            <person name="Vesth T."/>
            <person name="Frisvad J.C."/>
            <person name="Nybo J.L."/>
            <person name="Theobald S."/>
            <person name="Kildgaard S."/>
            <person name="Isbrandt T."/>
            <person name="Kuo A."/>
            <person name="Sato A."/>
            <person name="Lyhne E.K."/>
            <person name="Kogle M.E."/>
            <person name="Wiebenga A."/>
            <person name="Kun R.S."/>
            <person name="Lubbers R.J."/>
            <person name="Makela M.R."/>
            <person name="Barry K."/>
            <person name="Chovatia M."/>
            <person name="Clum A."/>
            <person name="Daum C."/>
            <person name="Haridas S."/>
            <person name="He G."/>
            <person name="LaButti K."/>
            <person name="Lipzen A."/>
            <person name="Mondo S."/>
            <person name="Riley R."/>
            <person name="Salamov A."/>
            <person name="Simmons B.A."/>
            <person name="Magnuson J.K."/>
            <person name="Henrissat B."/>
            <person name="Mortensen U.H."/>
            <person name="Larsen T.O."/>
            <person name="Devries R.P."/>
            <person name="Grigoriev I.V."/>
            <person name="Machida M."/>
            <person name="Baker S.E."/>
            <person name="Andersen M.R."/>
        </authorList>
    </citation>
    <scope>NUCLEOTIDE SEQUENCE [LARGE SCALE GENOMIC DNA]</scope>
    <source>
        <strain evidence="2 3">CBS 117625</strain>
    </source>
</reference>
<feature type="domain" description="DUF6590" evidence="1">
    <location>
        <begin position="360"/>
        <end position="464"/>
    </location>
</feature>
<proteinExistence type="predicted"/>